<dbReference type="AlphaFoldDB" id="A0A2G9UTK4"/>
<dbReference type="NCBIfam" id="NF006054">
    <property type="entry name" value="PRK08202.1"/>
    <property type="match status" value="1"/>
</dbReference>
<dbReference type="PANTHER" id="PTHR11904">
    <property type="entry name" value="METHYLTHIOADENOSINE/PURINE NUCLEOSIDE PHOSPHORYLASE"/>
    <property type="match status" value="1"/>
</dbReference>
<dbReference type="SUPFAM" id="SSF53167">
    <property type="entry name" value="Purine and uridine phosphorylases"/>
    <property type="match status" value="1"/>
</dbReference>
<evidence type="ECO:0000256" key="8">
    <source>
        <dbReference type="ARBA" id="ARBA00023918"/>
    </source>
</evidence>
<dbReference type="Pfam" id="PF01048">
    <property type="entry name" value="PNP_UDP_1"/>
    <property type="match status" value="1"/>
</dbReference>
<comment type="catalytic activity">
    <reaction evidence="8">
        <text>inosine + phosphate = alpha-D-ribose 1-phosphate + hypoxanthine</text>
        <dbReference type="Rhea" id="RHEA:27646"/>
        <dbReference type="ChEBI" id="CHEBI:17368"/>
        <dbReference type="ChEBI" id="CHEBI:17596"/>
        <dbReference type="ChEBI" id="CHEBI:43474"/>
        <dbReference type="ChEBI" id="CHEBI:57720"/>
        <dbReference type="EC" id="2.4.2.1"/>
    </reaction>
</comment>
<dbReference type="Gene3D" id="3.40.50.1580">
    <property type="entry name" value="Nucleoside phosphorylase domain"/>
    <property type="match status" value="1"/>
</dbReference>
<dbReference type="EC" id="2.4.2.1" evidence="3"/>
<evidence type="ECO:0000256" key="4">
    <source>
        <dbReference type="ARBA" id="ARBA00013834"/>
    </source>
</evidence>
<dbReference type="InterPro" id="IPR035994">
    <property type="entry name" value="Nucleoside_phosphorylase_sf"/>
</dbReference>
<keyword evidence="7" id="KW-0808">Transferase</keyword>
<keyword evidence="16" id="KW-1185">Reference proteome</keyword>
<evidence type="ECO:0000256" key="10">
    <source>
        <dbReference type="ARBA" id="ARBA00023950"/>
    </source>
</evidence>
<dbReference type="Proteomes" id="UP000230423">
    <property type="component" value="Unassembled WGS sequence"/>
</dbReference>
<dbReference type="InterPro" id="IPR000845">
    <property type="entry name" value="Nucleoside_phosphorylase_d"/>
</dbReference>
<evidence type="ECO:0000256" key="2">
    <source>
        <dbReference type="ARBA" id="ARBA00006751"/>
    </source>
</evidence>
<comment type="similarity">
    <text evidence="2">Belongs to the PNP/MTAP phosphorylase family.</text>
</comment>
<feature type="domain" description="Nucleoside phosphorylase" evidence="14">
    <location>
        <begin position="105"/>
        <end position="357"/>
    </location>
</feature>
<evidence type="ECO:0000259" key="14">
    <source>
        <dbReference type="Pfam" id="PF01048"/>
    </source>
</evidence>
<evidence type="ECO:0000313" key="15">
    <source>
        <dbReference type="EMBL" id="PIO73082.1"/>
    </source>
</evidence>
<dbReference type="GO" id="GO:0009116">
    <property type="term" value="P:nucleoside metabolic process"/>
    <property type="evidence" value="ECO:0007669"/>
    <property type="project" value="InterPro"/>
</dbReference>
<evidence type="ECO:0000256" key="1">
    <source>
        <dbReference type="ARBA" id="ARBA00005058"/>
    </source>
</evidence>
<evidence type="ECO:0000256" key="6">
    <source>
        <dbReference type="ARBA" id="ARBA00022676"/>
    </source>
</evidence>
<evidence type="ECO:0000256" key="5">
    <source>
        <dbReference type="ARBA" id="ARBA00022553"/>
    </source>
</evidence>
<comment type="catalytic activity">
    <reaction evidence="10">
        <text>2'-deoxyinosine + phosphate = 2-deoxy-alpha-D-ribose 1-phosphate + hypoxanthine</text>
        <dbReference type="Rhea" id="RHEA:27750"/>
        <dbReference type="ChEBI" id="CHEBI:17368"/>
        <dbReference type="ChEBI" id="CHEBI:28997"/>
        <dbReference type="ChEBI" id="CHEBI:43474"/>
        <dbReference type="ChEBI" id="CHEBI:57259"/>
        <dbReference type="EC" id="2.4.2.1"/>
    </reaction>
</comment>
<evidence type="ECO:0000256" key="13">
    <source>
        <dbReference type="ARBA" id="ARBA00033072"/>
    </source>
</evidence>
<dbReference type="FunFam" id="3.40.50.1580:FF:000010">
    <property type="entry name" value="Purine nucleoside phosphorylase"/>
    <property type="match status" value="1"/>
</dbReference>
<dbReference type="UniPathway" id="UPA00606"/>
<dbReference type="InterPro" id="IPR011270">
    <property type="entry name" value="Pur_Nuc_Pase_Ino/Guo-sp"/>
</dbReference>
<dbReference type="GO" id="GO:0004731">
    <property type="term" value="F:purine-nucleoside phosphorylase activity"/>
    <property type="evidence" value="ECO:0007669"/>
    <property type="project" value="UniProtKB-EC"/>
</dbReference>
<dbReference type="NCBIfam" id="TIGR01700">
    <property type="entry name" value="PNPH"/>
    <property type="match status" value="1"/>
</dbReference>
<dbReference type="PANTHER" id="PTHR11904:SF9">
    <property type="entry name" value="PURINE NUCLEOSIDE PHOSPHORYLASE-RELATED"/>
    <property type="match status" value="1"/>
</dbReference>
<dbReference type="OrthoDB" id="10261782at2759"/>
<protein>
    <recommendedName>
        <fullName evidence="4">Purine nucleoside phosphorylase</fullName>
        <ecNumber evidence="3">2.4.2.1</ecNumber>
    </recommendedName>
    <alternativeName>
        <fullName evidence="13">Inosine phosphorylase</fullName>
    </alternativeName>
    <alternativeName>
        <fullName evidence="12">Inosine-guanosine phosphorylase</fullName>
    </alternativeName>
</protein>
<evidence type="ECO:0000256" key="3">
    <source>
        <dbReference type="ARBA" id="ARBA00011886"/>
    </source>
</evidence>
<reference evidence="15 16" key="1">
    <citation type="submission" date="2015-09" db="EMBL/GenBank/DDBJ databases">
        <title>Draft genome of the parasitic nematode Teladorsagia circumcincta isolate WARC Sus (inbred).</title>
        <authorList>
            <person name="Mitreva M."/>
        </authorList>
    </citation>
    <scope>NUCLEOTIDE SEQUENCE [LARGE SCALE GENOMIC DNA]</scope>
    <source>
        <strain evidence="15 16">S</strain>
    </source>
</reference>
<dbReference type="EMBL" id="KZ345524">
    <property type="protein sequence ID" value="PIO73082.1"/>
    <property type="molecule type" value="Genomic_DNA"/>
</dbReference>
<comment type="catalytic activity">
    <reaction evidence="9">
        <text>2'-deoxyguanosine + phosphate = 2-deoxy-alpha-D-ribose 1-phosphate + guanine</text>
        <dbReference type="Rhea" id="RHEA:27738"/>
        <dbReference type="ChEBI" id="CHEBI:16235"/>
        <dbReference type="ChEBI" id="CHEBI:17172"/>
        <dbReference type="ChEBI" id="CHEBI:43474"/>
        <dbReference type="ChEBI" id="CHEBI:57259"/>
        <dbReference type="EC" id="2.4.2.1"/>
    </reaction>
</comment>
<sequence>MTNPIFHRSGVDEHIWEIEQIVEDMAWAVRSTSHSEYDFLPPPPMAGMEVLNNNNNVEKIMEGEIEEPQSHDPLRRTINPRSYDDLLMVADSIRSQLGSKADVEVGIICGSGLGPIGDQVEDPVVLPYEKIPGFPSVKVVGHKGNLIFGHIGGKKVVCMQGRFHPYEHNMNLALCAFPVRVMHQLGVKRMVVSNAAGGINPKFKYGDLMLIKDHIFLPGLAGFSPLVGLNDGRFGARFVSVHDAYDKSLRKLAKDIAKRQGITLYEGIYVMNGGPQYESPAEVMMFKTVGADALGMSTCHEVTVAKQCGIKVLGFSLITNIANTDVDNAVLVSHAEVLQTAKEAGDRASKFVKEIIKHFPTEPSS</sequence>
<evidence type="ECO:0000256" key="12">
    <source>
        <dbReference type="ARBA" id="ARBA00031036"/>
    </source>
</evidence>
<evidence type="ECO:0000256" key="9">
    <source>
        <dbReference type="ARBA" id="ARBA00023929"/>
    </source>
</evidence>
<keyword evidence="5" id="KW-0597">Phosphoprotein</keyword>
<gene>
    <name evidence="15" type="ORF">TELCIR_04961</name>
</gene>
<keyword evidence="6" id="KW-0328">Glycosyltransferase</keyword>
<dbReference type="GO" id="GO:0005737">
    <property type="term" value="C:cytoplasm"/>
    <property type="evidence" value="ECO:0007669"/>
    <property type="project" value="TreeGrafter"/>
</dbReference>
<accession>A0A2G9UTK4</accession>
<dbReference type="InterPro" id="IPR011268">
    <property type="entry name" value="Purine_phosphorylase"/>
</dbReference>
<evidence type="ECO:0000256" key="7">
    <source>
        <dbReference type="ARBA" id="ARBA00022679"/>
    </source>
</evidence>
<dbReference type="CDD" id="cd09009">
    <property type="entry name" value="PNP-EcPNPII_like"/>
    <property type="match status" value="1"/>
</dbReference>
<comment type="pathway">
    <text evidence="1">Purine metabolism; purine nucleoside salvage.</text>
</comment>
<organism evidence="15 16">
    <name type="scientific">Teladorsagia circumcincta</name>
    <name type="common">Brown stomach worm</name>
    <name type="synonym">Ostertagia circumcincta</name>
    <dbReference type="NCBI Taxonomy" id="45464"/>
    <lineage>
        <taxon>Eukaryota</taxon>
        <taxon>Metazoa</taxon>
        <taxon>Ecdysozoa</taxon>
        <taxon>Nematoda</taxon>
        <taxon>Chromadorea</taxon>
        <taxon>Rhabditida</taxon>
        <taxon>Rhabditina</taxon>
        <taxon>Rhabditomorpha</taxon>
        <taxon>Strongyloidea</taxon>
        <taxon>Trichostrongylidae</taxon>
        <taxon>Teladorsagia</taxon>
    </lineage>
</organism>
<dbReference type="NCBIfam" id="TIGR01697">
    <property type="entry name" value="PNPH-PUNA-XAPA"/>
    <property type="match status" value="1"/>
</dbReference>
<proteinExistence type="inferred from homology"/>
<comment type="catalytic activity">
    <reaction evidence="11">
        <text>guanosine + phosphate = alpha-D-ribose 1-phosphate + guanine</text>
        <dbReference type="Rhea" id="RHEA:13233"/>
        <dbReference type="ChEBI" id="CHEBI:16235"/>
        <dbReference type="ChEBI" id="CHEBI:16750"/>
        <dbReference type="ChEBI" id="CHEBI:43474"/>
        <dbReference type="ChEBI" id="CHEBI:57720"/>
        <dbReference type="EC" id="2.4.2.1"/>
    </reaction>
</comment>
<evidence type="ECO:0000313" key="16">
    <source>
        <dbReference type="Proteomes" id="UP000230423"/>
    </source>
</evidence>
<name>A0A2G9UTK4_TELCI</name>
<evidence type="ECO:0000256" key="11">
    <source>
        <dbReference type="ARBA" id="ARBA00023970"/>
    </source>
</evidence>